<reference evidence="3" key="2">
    <citation type="submission" date="2010-03" db="EMBL/GenBank/DDBJ databases">
        <authorList>
            <person name="Pajon A."/>
        </authorList>
    </citation>
    <scope>NUCLEOTIDE SEQUENCE</scope>
    <source>
        <strain evidence="3">Type strain: 18P13</strain>
    </source>
</reference>
<dbReference type="HOGENOM" id="CLU_1106473_0_0_9"/>
<protein>
    <submittedName>
        <fullName evidence="3">Uncharacterized protein</fullName>
    </submittedName>
</protein>
<name>D4LDI2_RUMC1</name>
<evidence type="ECO:0000256" key="1">
    <source>
        <dbReference type="SAM" id="MobiDB-lite"/>
    </source>
</evidence>
<sequence>MEKDAKTNPEETKESKKRPEGSEQLVEQIHRKRRRSLKFWLIGALVLLIAVGILVGVLVLRHRRNDGVRYAALLSERLGASLSDAQSHADVSLYTTPACGYLTDVGKYNALMESEKRVSVCGIQIPQWAIFCTSDATGRLSTVRYCNYTVLEDSILGQKKSGYILLTDLVKGTSKAEMLNVLGLDPYTITYRMDVSAAEYCFRYCYRDGDSKDMLCYQIRVQVQDDQVLAVSDERVNVLTELLAFEKEVTK</sequence>
<dbReference type="AlphaFoldDB" id="D4LDI2"/>
<feature type="compositionally biased region" description="Basic and acidic residues" evidence="1">
    <location>
        <begin position="1"/>
        <end position="21"/>
    </location>
</feature>
<dbReference type="Proteomes" id="UP000007054">
    <property type="component" value="Chromosome"/>
</dbReference>
<organism evidence="3 4">
    <name type="scientific">Ruminococcus champanellensis (strain DSM 18848 / JCM 17042 / KCTC 15320 / 18P13)</name>
    <dbReference type="NCBI Taxonomy" id="213810"/>
    <lineage>
        <taxon>Bacteria</taxon>
        <taxon>Bacillati</taxon>
        <taxon>Bacillota</taxon>
        <taxon>Clostridia</taxon>
        <taxon>Eubacteriales</taxon>
        <taxon>Oscillospiraceae</taxon>
        <taxon>Ruminococcus</taxon>
    </lineage>
</organism>
<evidence type="ECO:0000256" key="2">
    <source>
        <dbReference type="SAM" id="Phobius"/>
    </source>
</evidence>
<dbReference type="BioCyc" id="RCHA213810:RUM_RS07730-MONOMER"/>
<dbReference type="KEGG" id="rch:RUM_15890"/>
<dbReference type="GeneID" id="83156302"/>
<dbReference type="EMBL" id="FP929052">
    <property type="protein sequence ID" value="CBL17677.1"/>
    <property type="molecule type" value="Genomic_DNA"/>
</dbReference>
<evidence type="ECO:0000313" key="4">
    <source>
        <dbReference type="Proteomes" id="UP000007054"/>
    </source>
</evidence>
<dbReference type="PATRIC" id="fig|213810.4.peg.1488"/>
<dbReference type="STRING" id="213810.RUM_15890"/>
<evidence type="ECO:0000313" key="3">
    <source>
        <dbReference type="EMBL" id="CBL17677.1"/>
    </source>
</evidence>
<keyword evidence="2" id="KW-0812">Transmembrane</keyword>
<keyword evidence="4" id="KW-1185">Reference proteome</keyword>
<dbReference type="RefSeq" id="WP_015558583.1">
    <property type="nucleotide sequence ID" value="NC_021039.1"/>
</dbReference>
<keyword evidence="2" id="KW-0472">Membrane</keyword>
<feature type="region of interest" description="Disordered" evidence="1">
    <location>
        <begin position="1"/>
        <end position="25"/>
    </location>
</feature>
<proteinExistence type="predicted"/>
<reference evidence="3" key="1">
    <citation type="submission" date="2010-03" db="EMBL/GenBank/DDBJ databases">
        <title>The genome sequence of Ruminococcus sp. 18P13.</title>
        <authorList>
            <consortium name="metaHIT consortium -- http://www.metahit.eu/"/>
            <person name="Pajon A."/>
            <person name="Turner K."/>
            <person name="Parkhill J."/>
            <person name="Bernalier A."/>
        </authorList>
    </citation>
    <scope>NUCLEOTIDE SEQUENCE [LARGE SCALE GENOMIC DNA]</scope>
    <source>
        <strain evidence="3">Type strain: 18P13</strain>
    </source>
</reference>
<keyword evidence="2" id="KW-1133">Transmembrane helix</keyword>
<gene>
    <name evidence="3" type="ordered locus">RUM_15890</name>
</gene>
<feature type="transmembrane region" description="Helical" evidence="2">
    <location>
        <begin position="39"/>
        <end position="60"/>
    </location>
</feature>
<accession>D4LDI2</accession>